<protein>
    <recommendedName>
        <fullName evidence="1">CBM39 domain-containing protein</fullName>
    </recommendedName>
</protein>
<feature type="domain" description="CBM39" evidence="1">
    <location>
        <begin position="61"/>
        <end position="145"/>
    </location>
</feature>
<dbReference type="AlphaFoldDB" id="A0A1B6GZX9"/>
<gene>
    <name evidence="2" type="ORF">g.32570</name>
</gene>
<reference evidence="2" key="1">
    <citation type="submission" date="2015-11" db="EMBL/GenBank/DDBJ databases">
        <title>De novo transcriptome assembly of four potential Pierce s Disease insect vectors from Arizona vineyards.</title>
        <authorList>
            <person name="Tassone E.E."/>
        </authorList>
    </citation>
    <scope>NUCLEOTIDE SEQUENCE</scope>
</reference>
<proteinExistence type="predicted"/>
<dbReference type="EMBL" id="GECZ01001779">
    <property type="protein sequence ID" value="JAS67990.1"/>
    <property type="molecule type" value="Transcribed_RNA"/>
</dbReference>
<dbReference type="GO" id="GO:0030246">
    <property type="term" value="F:carbohydrate binding"/>
    <property type="evidence" value="ECO:0007669"/>
    <property type="project" value="InterPro"/>
</dbReference>
<dbReference type="InterPro" id="IPR031756">
    <property type="entry name" value="BGBP_N"/>
</dbReference>
<dbReference type="Gene3D" id="2.60.40.2140">
    <property type="entry name" value="Beta-1,3-glucan-recognition protein, N-terminal domain"/>
    <property type="match status" value="1"/>
</dbReference>
<feature type="non-terminal residue" evidence="2">
    <location>
        <position position="1"/>
    </location>
</feature>
<accession>A0A1B6GZX9</accession>
<evidence type="ECO:0000259" key="1">
    <source>
        <dbReference type="Pfam" id="PF15886"/>
    </source>
</evidence>
<evidence type="ECO:0000313" key="2">
    <source>
        <dbReference type="EMBL" id="JAS67990.1"/>
    </source>
</evidence>
<dbReference type="Pfam" id="PF15886">
    <property type="entry name" value="CBM39"/>
    <property type="match status" value="1"/>
</dbReference>
<sequence>KSEIYTTDCLLLLVLPLLVSLFTAMACCWKWVVLATLAVVCSTQADVETPSLLVQLEDGAKGFNISIPDAGKEMEEFKYYVSLNQEFTGAQQLYTKGRVECFSDKSKFRLRKQQDMSEGDTLHFYLVGHRKAGNFQMERVYEVKKNEEGALEFQQKSERSALEKDGLWYELDKLEEINP</sequence>
<organism evidence="2">
    <name type="scientific">Cuerna arida</name>
    <dbReference type="NCBI Taxonomy" id="1464854"/>
    <lineage>
        <taxon>Eukaryota</taxon>
        <taxon>Metazoa</taxon>
        <taxon>Ecdysozoa</taxon>
        <taxon>Arthropoda</taxon>
        <taxon>Hexapoda</taxon>
        <taxon>Insecta</taxon>
        <taxon>Pterygota</taxon>
        <taxon>Neoptera</taxon>
        <taxon>Paraneoptera</taxon>
        <taxon>Hemiptera</taxon>
        <taxon>Auchenorrhyncha</taxon>
        <taxon>Membracoidea</taxon>
        <taxon>Cicadellidae</taxon>
        <taxon>Cicadellinae</taxon>
        <taxon>Proconiini</taxon>
        <taxon>Cuerna</taxon>
    </lineage>
</organism>
<dbReference type="InterPro" id="IPR043030">
    <property type="entry name" value="BGBP_N_sf"/>
</dbReference>
<name>A0A1B6GZX9_9HEMI</name>